<reference evidence="18" key="1">
    <citation type="submission" date="2016-10" db="EMBL/GenBank/DDBJ databases">
        <authorList>
            <person name="Varghese N."/>
            <person name="Submissions S."/>
        </authorList>
    </citation>
    <scope>NUCLEOTIDE SEQUENCE [LARGE SCALE GENOMIC DNA]</scope>
    <source>
        <strain evidence="18">DSM 17875</strain>
    </source>
</reference>
<evidence type="ECO:0000256" key="8">
    <source>
        <dbReference type="ARBA" id="ARBA00023004"/>
    </source>
</evidence>
<protein>
    <recommendedName>
        <fullName evidence="12 15">Ferrous iron transport protein B</fullName>
    </recommendedName>
</protein>
<evidence type="ECO:0000256" key="15">
    <source>
        <dbReference type="RuleBase" id="RU362098"/>
    </source>
</evidence>
<keyword evidence="3" id="KW-1003">Cell membrane</keyword>
<evidence type="ECO:0000256" key="2">
    <source>
        <dbReference type="ARBA" id="ARBA00022448"/>
    </source>
</evidence>
<dbReference type="InterPro" id="IPR041069">
    <property type="entry name" value="FeoB_Cyto"/>
</dbReference>
<keyword evidence="4 15" id="KW-0410">Iron transport</keyword>
<sequence length="745" mass="79026">MKRAEIALIGNPNCGKTSLFNQLTGSRQSVGNWPGVTVARKSGELRLEADSATLVDLPGLYSLNEGGGEDEAVARQYLSQTPPGLVLNLIDARQLERQLYLTLQLIELGLPLLVLLGMSDLARRDGLSIDARGLSARLGVPVLEVVANRAAGTRELRQLLAGSWPGACPPLAYDPLIEQAVAPLLDAGLSRSDALAALEGDELRQVPAALVEQQRRQLADDYGDDPDIAIADARYTRIAGLLQDVCEPLAPTANQLDRLVLNRWLGGPIFLLVMYAMFSWSVNVGGAFIDVFDGVAGVLFVDLPAQLLGALQAPDWLIFALANGLGEGVRTVATFIPTLACLYLALGVLEDSGYMARAAFVIDRLMRGLGLPGRAFVPLIVGFGCNVPAILATRTLESRASRILASMMIPFTSCGARLPVYLLFATAFFPGQGGSLVMSLYLAGLLLALATGLLLRPLLLRGVQPAAILELPAWHRPNLRNVWRQTWQRLSGFVLGAGKLIVPMVLLLNVLSALDTDLQFQPDQPEQSLLASAARGLTPAFAPLGIEPDNWPATVGLITGVLAKEAVAGTLLASYARLAGEQDGSEESTLGESLQAALQSVPDNLAVLGERITDPLGLDSASRDASAAAAAAAPAFAELRARFGTAEVAFAYLLFVLLYTPCVAALGALKAELGSRWMLFSAGWTLLAAYSLAWVYRALAPLLPSVPLLPISALLGFLLAIGLLRRSSHPALKAMPVREVSNVAA</sequence>
<dbReference type="InterPro" id="IPR030389">
    <property type="entry name" value="G_FEOB_dom"/>
</dbReference>
<comment type="similarity">
    <text evidence="15">Belongs to the TRAFAC class TrmE-Era-EngA-EngB-Septin-like GTPase superfamily. FeoB GTPase (TC 9.A.8) family.</text>
</comment>
<feature type="transmembrane region" description="Helical" evidence="15">
    <location>
        <begin position="403"/>
        <end position="424"/>
    </location>
</feature>
<dbReference type="GO" id="GO:0005525">
    <property type="term" value="F:GTP binding"/>
    <property type="evidence" value="ECO:0007669"/>
    <property type="project" value="UniProtKB-KW"/>
</dbReference>
<evidence type="ECO:0000256" key="13">
    <source>
        <dbReference type="PIRSR" id="PIRSR603373-1"/>
    </source>
</evidence>
<name>A0A1H2HWE3_9PSED</name>
<evidence type="ECO:0000256" key="5">
    <source>
        <dbReference type="ARBA" id="ARBA00022692"/>
    </source>
</evidence>
<accession>A0A1H2HWE3</accession>
<evidence type="ECO:0000256" key="11">
    <source>
        <dbReference type="ARBA" id="ARBA00023136"/>
    </source>
</evidence>
<feature type="transmembrane region" description="Helical" evidence="15">
    <location>
        <begin position="329"/>
        <end position="349"/>
    </location>
</feature>
<feature type="binding site" evidence="13">
    <location>
        <begin position="10"/>
        <end position="17"/>
    </location>
    <ligand>
        <name>GTP</name>
        <dbReference type="ChEBI" id="CHEBI:37565"/>
        <label>1</label>
    </ligand>
</feature>
<comment type="function">
    <text evidence="15">Probable transporter of a GTP-driven Fe(2+) uptake system.</text>
</comment>
<dbReference type="PRINTS" id="PR00326">
    <property type="entry name" value="GTP1OBG"/>
</dbReference>
<evidence type="ECO:0000313" key="18">
    <source>
        <dbReference type="Proteomes" id="UP000243232"/>
    </source>
</evidence>
<dbReference type="SUPFAM" id="SSF52540">
    <property type="entry name" value="P-loop containing nucleoside triphosphate hydrolases"/>
    <property type="match status" value="1"/>
</dbReference>
<gene>
    <name evidence="17" type="ORF">SAMN05216296_3308</name>
</gene>
<evidence type="ECO:0000256" key="12">
    <source>
        <dbReference type="NCBIfam" id="TIGR00437"/>
    </source>
</evidence>
<comment type="subcellular location">
    <subcellularLocation>
        <location evidence="15">Cell inner membrane</location>
        <topology evidence="15">Multi-pass membrane protein</topology>
    </subcellularLocation>
    <subcellularLocation>
        <location evidence="1">Cell membrane</location>
        <topology evidence="1">Multi-pass membrane protein</topology>
    </subcellularLocation>
</comment>
<dbReference type="InterPro" id="IPR003373">
    <property type="entry name" value="Fe2_transport_prot-B"/>
</dbReference>
<dbReference type="PANTHER" id="PTHR43185:SF1">
    <property type="entry name" value="FE(2+) TRANSPORTER FEOB"/>
    <property type="match status" value="1"/>
</dbReference>
<evidence type="ECO:0000256" key="7">
    <source>
        <dbReference type="ARBA" id="ARBA00022989"/>
    </source>
</evidence>
<keyword evidence="9" id="KW-0406">Ion transport</keyword>
<feature type="binding site" evidence="14">
    <location>
        <position position="25"/>
    </location>
    <ligand>
        <name>Mg(2+)</name>
        <dbReference type="ChEBI" id="CHEBI:18420"/>
        <label>2</label>
    </ligand>
</feature>
<dbReference type="PANTHER" id="PTHR43185">
    <property type="entry name" value="FERROUS IRON TRANSPORT PROTEIN B"/>
    <property type="match status" value="1"/>
</dbReference>
<feature type="transmembrane region" description="Helical" evidence="15">
    <location>
        <begin position="649"/>
        <end position="669"/>
    </location>
</feature>
<evidence type="ECO:0000256" key="10">
    <source>
        <dbReference type="ARBA" id="ARBA00023134"/>
    </source>
</evidence>
<dbReference type="Pfam" id="PF17910">
    <property type="entry name" value="FeoB_Cyto"/>
    <property type="match status" value="1"/>
</dbReference>
<dbReference type="InterPro" id="IPR006073">
    <property type="entry name" value="GTP-bd"/>
</dbReference>
<evidence type="ECO:0000256" key="3">
    <source>
        <dbReference type="ARBA" id="ARBA00022475"/>
    </source>
</evidence>
<keyword evidence="18" id="KW-1185">Reference proteome</keyword>
<keyword evidence="8 15" id="KW-0408">Iron</keyword>
<keyword evidence="7 15" id="KW-1133">Transmembrane helix</keyword>
<dbReference type="PROSITE" id="PS51711">
    <property type="entry name" value="G_FEOB"/>
    <property type="match status" value="1"/>
</dbReference>
<dbReference type="OrthoDB" id="9809127at2"/>
<feature type="transmembrane region" description="Helical" evidence="15">
    <location>
        <begin position="264"/>
        <end position="283"/>
    </location>
</feature>
<keyword evidence="2 15" id="KW-0813">Transport</keyword>
<dbReference type="GO" id="GO:0015093">
    <property type="term" value="F:ferrous iron transmembrane transporter activity"/>
    <property type="evidence" value="ECO:0007669"/>
    <property type="project" value="UniProtKB-UniRule"/>
</dbReference>
<evidence type="ECO:0000259" key="16">
    <source>
        <dbReference type="PROSITE" id="PS51711"/>
    </source>
</evidence>
<dbReference type="InterPro" id="IPR011642">
    <property type="entry name" value="Gate_dom"/>
</dbReference>
<feature type="transmembrane region" description="Helical" evidence="15">
    <location>
        <begin position="490"/>
        <end position="511"/>
    </location>
</feature>
<dbReference type="InterPro" id="IPR050860">
    <property type="entry name" value="FeoB_GTPase"/>
</dbReference>
<feature type="binding site" evidence="14">
    <location>
        <position position="21"/>
    </location>
    <ligand>
        <name>Mg(2+)</name>
        <dbReference type="ChEBI" id="CHEBI:18420"/>
        <label>2</label>
    </ligand>
</feature>
<feature type="transmembrane region" description="Helical" evidence="15">
    <location>
        <begin position="436"/>
        <end position="455"/>
    </location>
</feature>
<evidence type="ECO:0000256" key="1">
    <source>
        <dbReference type="ARBA" id="ARBA00004651"/>
    </source>
</evidence>
<dbReference type="STRING" id="364197.SAMN05216296_3308"/>
<dbReference type="GO" id="GO:0046872">
    <property type="term" value="F:metal ion binding"/>
    <property type="evidence" value="ECO:0007669"/>
    <property type="project" value="UniProtKB-KW"/>
</dbReference>
<keyword evidence="14" id="KW-0479">Metal-binding</keyword>
<dbReference type="InterPro" id="IPR027417">
    <property type="entry name" value="P-loop_NTPase"/>
</dbReference>
<feature type="transmembrane region" description="Helical" evidence="15">
    <location>
        <begin position="676"/>
        <end position="696"/>
    </location>
</feature>
<keyword evidence="14" id="KW-0460">Magnesium</keyword>
<dbReference type="Pfam" id="PF07664">
    <property type="entry name" value="FeoB_C"/>
    <property type="match status" value="1"/>
</dbReference>
<feature type="transmembrane region" description="Helical" evidence="15">
    <location>
        <begin position="369"/>
        <end position="391"/>
    </location>
</feature>
<feature type="binding site" evidence="14">
    <location>
        <position position="24"/>
    </location>
    <ligand>
        <name>Mg(2+)</name>
        <dbReference type="ChEBI" id="CHEBI:18420"/>
        <label>2</label>
    </ligand>
</feature>
<dbReference type="AlphaFoldDB" id="A0A1H2HWE3"/>
<dbReference type="InterPro" id="IPR011640">
    <property type="entry name" value="Fe2_transport_prot_B_C"/>
</dbReference>
<evidence type="ECO:0000256" key="4">
    <source>
        <dbReference type="ARBA" id="ARBA00022496"/>
    </source>
</evidence>
<keyword evidence="5 15" id="KW-0812">Transmembrane</keyword>
<dbReference type="Gene3D" id="1.10.287.1770">
    <property type="match status" value="1"/>
</dbReference>
<evidence type="ECO:0000313" key="17">
    <source>
        <dbReference type="EMBL" id="SDU36049.1"/>
    </source>
</evidence>
<evidence type="ECO:0000256" key="14">
    <source>
        <dbReference type="PIRSR" id="PIRSR603373-2"/>
    </source>
</evidence>
<dbReference type="EMBL" id="LT629785">
    <property type="protein sequence ID" value="SDU36049.1"/>
    <property type="molecule type" value="Genomic_DNA"/>
</dbReference>
<dbReference type="Gene3D" id="3.40.50.300">
    <property type="entry name" value="P-loop containing nucleotide triphosphate hydrolases"/>
    <property type="match status" value="1"/>
</dbReference>
<dbReference type="Pfam" id="PF07670">
    <property type="entry name" value="Gate"/>
    <property type="match status" value="2"/>
</dbReference>
<keyword evidence="11 15" id="KW-0472">Membrane</keyword>
<keyword evidence="10 13" id="KW-0342">GTP-binding</keyword>
<dbReference type="GO" id="GO:0005886">
    <property type="term" value="C:plasma membrane"/>
    <property type="evidence" value="ECO:0007669"/>
    <property type="project" value="UniProtKB-SubCell"/>
</dbReference>
<dbReference type="Proteomes" id="UP000243232">
    <property type="component" value="Chromosome I"/>
</dbReference>
<feature type="domain" description="FeoB-type G" evidence="16">
    <location>
        <begin position="3"/>
        <end position="166"/>
    </location>
</feature>
<feature type="transmembrane region" description="Helical" evidence="15">
    <location>
        <begin position="702"/>
        <end position="724"/>
    </location>
</feature>
<dbReference type="NCBIfam" id="TIGR00437">
    <property type="entry name" value="feoB"/>
    <property type="match status" value="1"/>
</dbReference>
<feature type="binding site" evidence="13">
    <location>
        <begin position="56"/>
        <end position="59"/>
    </location>
    <ligand>
        <name>GTP</name>
        <dbReference type="ChEBI" id="CHEBI:37565"/>
        <label>3</label>
    </ligand>
</feature>
<keyword evidence="6 13" id="KW-0547">Nucleotide-binding</keyword>
<proteinExistence type="inferred from homology"/>
<evidence type="ECO:0000256" key="9">
    <source>
        <dbReference type="ARBA" id="ARBA00023065"/>
    </source>
</evidence>
<organism evidence="17 18">
    <name type="scientific">Pseudomonas pohangensis</name>
    <dbReference type="NCBI Taxonomy" id="364197"/>
    <lineage>
        <taxon>Bacteria</taxon>
        <taxon>Pseudomonadati</taxon>
        <taxon>Pseudomonadota</taxon>
        <taxon>Gammaproteobacteria</taxon>
        <taxon>Pseudomonadales</taxon>
        <taxon>Pseudomonadaceae</taxon>
        <taxon>Pseudomonas</taxon>
    </lineage>
</organism>
<evidence type="ECO:0000256" key="6">
    <source>
        <dbReference type="ARBA" id="ARBA00022741"/>
    </source>
</evidence>
<dbReference type="CDD" id="cd01879">
    <property type="entry name" value="FeoB"/>
    <property type="match status" value="1"/>
</dbReference>
<dbReference type="RefSeq" id="WP_090197885.1">
    <property type="nucleotide sequence ID" value="NZ_LT629785.1"/>
</dbReference>
<dbReference type="Pfam" id="PF02421">
    <property type="entry name" value="FeoB_N"/>
    <property type="match status" value="1"/>
</dbReference>